<dbReference type="AlphaFoldDB" id="D1PFN1"/>
<accession>D1PFN1</accession>
<protein>
    <submittedName>
        <fullName evidence="1">Uncharacterized protein</fullName>
    </submittedName>
</protein>
<evidence type="ECO:0000313" key="1">
    <source>
        <dbReference type="EMBL" id="EFB34605.1"/>
    </source>
</evidence>
<dbReference type="HOGENOM" id="CLU_3171577_0_0_10"/>
<proteinExistence type="predicted"/>
<keyword evidence="2" id="KW-1185">Reference proteome</keyword>
<sequence length="47" mass="5566">MQSITQVAPFYICTSTFVKNIEYDIWNLNISTFDHLDELRVRLTVDD</sequence>
<dbReference type="Proteomes" id="UP000004477">
    <property type="component" value="Unassembled WGS sequence"/>
</dbReference>
<comment type="caution">
    <text evidence="1">The sequence shown here is derived from an EMBL/GenBank/DDBJ whole genome shotgun (WGS) entry which is preliminary data.</text>
</comment>
<reference evidence="1" key="1">
    <citation type="submission" date="2009-11" db="EMBL/GenBank/DDBJ databases">
        <authorList>
            <person name="Weinstock G."/>
            <person name="Sodergren E."/>
            <person name="Clifton S."/>
            <person name="Fulton L."/>
            <person name="Fulton B."/>
            <person name="Courtney L."/>
            <person name="Fronick C."/>
            <person name="Harrison M."/>
            <person name="Strong C."/>
            <person name="Farmer C."/>
            <person name="Delahaunty K."/>
            <person name="Markovic C."/>
            <person name="Hall O."/>
            <person name="Minx P."/>
            <person name="Tomlinson C."/>
            <person name="Mitreva M."/>
            <person name="Nelson J."/>
            <person name="Hou S."/>
            <person name="Wollam A."/>
            <person name="Pepin K.H."/>
            <person name="Johnson M."/>
            <person name="Bhonagiri V."/>
            <person name="Nash W.E."/>
            <person name="Warren W."/>
            <person name="Chinwalla A."/>
            <person name="Mardis E.R."/>
            <person name="Wilson R.K."/>
        </authorList>
    </citation>
    <scope>NUCLEOTIDE SEQUENCE [LARGE SCALE GENOMIC DNA]</scope>
    <source>
        <strain evidence="1">DSM 18205</strain>
    </source>
</reference>
<dbReference type="EMBL" id="ACBX02000035">
    <property type="protein sequence ID" value="EFB34605.1"/>
    <property type="molecule type" value="Genomic_DNA"/>
</dbReference>
<dbReference type="PaxDb" id="537011-PREVCOP_06040"/>
<name>D1PFN1_9BACT</name>
<gene>
    <name evidence="1" type="ORF">PREVCOP_06040</name>
</gene>
<organism evidence="1 2">
    <name type="scientific">Segatella copri DSM 18205</name>
    <dbReference type="NCBI Taxonomy" id="537011"/>
    <lineage>
        <taxon>Bacteria</taxon>
        <taxon>Pseudomonadati</taxon>
        <taxon>Bacteroidota</taxon>
        <taxon>Bacteroidia</taxon>
        <taxon>Bacteroidales</taxon>
        <taxon>Prevotellaceae</taxon>
        <taxon>Segatella</taxon>
    </lineage>
</organism>
<evidence type="ECO:0000313" key="2">
    <source>
        <dbReference type="Proteomes" id="UP000004477"/>
    </source>
</evidence>